<sequence length="349" mass="39129">MSYNLECPPSVTVYCNDDLSDLDKWGKAWVWENYIKKYTLAPKSVIYNTNSCGIGTITRTWEYEDPHWVMHTCTQTIKVISNGLPFSLADINWPLSLELEGCNPNADPSILPKYYNVPTFNKKSCSQPMYSYKDMKFTVGDGCMKILRDWKVIDWCQYVPNAKPQVGVWTYTQVIKLVLKDSTAKLICPKDTIVDANQDCKGAFVKLDSATAFSKCGAIYKITNTSPYAKSSGANASGTYPLGTTQFYFIAEYGCGKELKCLVTVTVKNKIPPTPYCLTGVIVALMPIDTNRDGTVDVGMIEVWAKDVDHGSYHPCGYKNLRFSFSKDVNDRSRIFTCDQLGKMILKCG</sequence>
<dbReference type="EMBL" id="JADKFW010000005">
    <property type="protein sequence ID" value="MBK9717835.1"/>
    <property type="molecule type" value="Genomic_DNA"/>
</dbReference>
<comment type="caution">
    <text evidence="1">The sequence shown here is derived from an EMBL/GenBank/DDBJ whole genome shotgun (WGS) entry which is preliminary data.</text>
</comment>
<accession>A0A9D7XEJ4</accession>
<evidence type="ECO:0000313" key="2">
    <source>
        <dbReference type="Proteomes" id="UP000808349"/>
    </source>
</evidence>
<evidence type="ECO:0008006" key="3">
    <source>
        <dbReference type="Google" id="ProtNLM"/>
    </source>
</evidence>
<reference evidence="1 2" key="1">
    <citation type="submission" date="2020-10" db="EMBL/GenBank/DDBJ databases">
        <title>Connecting structure to function with the recovery of over 1000 high-quality activated sludge metagenome-assembled genomes encoding full-length rRNA genes using long-read sequencing.</title>
        <authorList>
            <person name="Singleton C.M."/>
            <person name="Petriglieri F."/>
            <person name="Kristensen J.M."/>
            <person name="Kirkegaard R.H."/>
            <person name="Michaelsen T.Y."/>
            <person name="Andersen M.H."/>
            <person name="Karst S.M."/>
            <person name="Dueholm M.S."/>
            <person name="Nielsen P.H."/>
            <person name="Albertsen M."/>
        </authorList>
    </citation>
    <scope>NUCLEOTIDE SEQUENCE [LARGE SCALE GENOMIC DNA]</scope>
    <source>
        <strain evidence="1">Ribe_18-Q3-R11-54_BAT3C.373</strain>
    </source>
</reference>
<organism evidence="1 2">
    <name type="scientific">Candidatus Defluviibacterium haderslevense</name>
    <dbReference type="NCBI Taxonomy" id="2981993"/>
    <lineage>
        <taxon>Bacteria</taxon>
        <taxon>Pseudomonadati</taxon>
        <taxon>Bacteroidota</taxon>
        <taxon>Saprospiria</taxon>
        <taxon>Saprospirales</taxon>
        <taxon>Saprospiraceae</taxon>
        <taxon>Candidatus Defluviibacterium</taxon>
    </lineage>
</organism>
<gene>
    <name evidence="1" type="ORF">IPO85_10030</name>
</gene>
<protein>
    <recommendedName>
        <fullName evidence="3">HYR domain-containing protein</fullName>
    </recommendedName>
</protein>
<dbReference type="Proteomes" id="UP000808349">
    <property type="component" value="Unassembled WGS sequence"/>
</dbReference>
<dbReference type="AlphaFoldDB" id="A0A9D7XEJ4"/>
<name>A0A9D7XEJ4_9BACT</name>
<proteinExistence type="predicted"/>
<evidence type="ECO:0000313" key="1">
    <source>
        <dbReference type="EMBL" id="MBK9717835.1"/>
    </source>
</evidence>